<keyword evidence="3" id="KW-1133">Transmembrane helix</keyword>
<keyword evidence="3" id="KW-0812">Transmembrane</keyword>
<feature type="transmembrane region" description="Helical" evidence="3">
    <location>
        <begin position="261"/>
        <end position="279"/>
    </location>
</feature>
<feature type="transmembrane region" description="Helical" evidence="3">
    <location>
        <begin position="72"/>
        <end position="94"/>
    </location>
</feature>
<dbReference type="PANTHER" id="PTHR23050">
    <property type="entry name" value="CALCIUM BINDING PROTEIN"/>
    <property type="match status" value="1"/>
</dbReference>
<dbReference type="SMART" id="SM00054">
    <property type="entry name" value="EFh"/>
    <property type="match status" value="4"/>
</dbReference>
<dbReference type="PROSITE" id="PS00018">
    <property type="entry name" value="EF_HAND_1"/>
    <property type="match status" value="4"/>
</dbReference>
<protein>
    <submittedName>
        <fullName evidence="5">EF hand domain containing protein</fullName>
    </submittedName>
</protein>
<organism evidence="5 6">
    <name type="scientific">Nitzschia inconspicua</name>
    <dbReference type="NCBI Taxonomy" id="303405"/>
    <lineage>
        <taxon>Eukaryota</taxon>
        <taxon>Sar</taxon>
        <taxon>Stramenopiles</taxon>
        <taxon>Ochrophyta</taxon>
        <taxon>Bacillariophyta</taxon>
        <taxon>Bacillariophyceae</taxon>
        <taxon>Bacillariophycidae</taxon>
        <taxon>Bacillariales</taxon>
        <taxon>Bacillariaceae</taxon>
        <taxon>Nitzschia</taxon>
    </lineage>
</organism>
<reference evidence="5" key="1">
    <citation type="journal article" date="2021" name="Sci. Rep.">
        <title>Diploid genomic architecture of Nitzschia inconspicua, an elite biomass production diatom.</title>
        <authorList>
            <person name="Oliver A."/>
            <person name="Podell S."/>
            <person name="Pinowska A."/>
            <person name="Traller J.C."/>
            <person name="Smith S.R."/>
            <person name="McClure R."/>
            <person name="Beliaev A."/>
            <person name="Bohutskyi P."/>
            <person name="Hill E.A."/>
            <person name="Rabines A."/>
            <person name="Zheng H."/>
            <person name="Allen L.Z."/>
            <person name="Kuo A."/>
            <person name="Grigoriev I.V."/>
            <person name="Allen A.E."/>
            <person name="Hazlebeck D."/>
            <person name="Allen E.E."/>
        </authorList>
    </citation>
    <scope>NUCLEOTIDE SEQUENCE</scope>
    <source>
        <strain evidence="5">Hildebrandi</strain>
    </source>
</reference>
<sequence length="676" mass="77123">MDISQSARRVLEDIVENREQESEDEGEPNAFAVTTSVVGIILFLILLTIAFEEGKHRILHAATKNTQPIIQSLFGELTVLGFLSLFTFCVTQMGEFERLSVRIFGQQEEQELLEIFELVHYMLFGVMVFFVVSVLGVVHGTKKTEEDWFLMDLACRSADHVRGVADKLHAAQKMASAQKVSTTSWFSYLLHTCTSTNSSNFYVDLGLFAGIRNEFLLDRALVPPFDPAENTGLDQDFNFSSYLSHSLGHNLAHIVELEDKTWLFLGLLTILYYVVLTLTNCKMHIFAWIWIGSGWVLFLFRNYFDYHILNILYDMSSPVSFAHLQDGTKRDYDGEKTPLFPSNSRLPSWTEIGEERLPSDSNRSVGKKLTRQDVLFWGGRNGPEVYRLVNQIHFLCSSAYVTLLLLTFYPYMFQERPMPTAIIYIVLSLLPFLFLIMTLRRSAAHVTMVCSIGVHRMPQTIAQVLREEKTDRVVRSLVLMQKLQYLAGSSEGFTKTPTATAVLSLSQEIELLFAKKTFHAMDTSGNGQIEVTELRTLMDRLGSPVTDSSFQAIVMLLDPNGDGIITLEEFTLFYQQNVLLHEDKNERATNNIMKELAHQIFHQFDKDDTHSITLSEFKAVLETFNVDFTIDEMGQLLNEIDHDNTGSIGVHEFEDLLENHRYLFRSYHLPPLPLGM</sequence>
<dbReference type="CDD" id="cd00051">
    <property type="entry name" value="EFh"/>
    <property type="match status" value="2"/>
</dbReference>
<accession>A0A9K3KZG0</accession>
<keyword evidence="6" id="KW-1185">Reference proteome</keyword>
<proteinExistence type="predicted"/>
<name>A0A9K3KZG0_9STRA</name>
<dbReference type="AlphaFoldDB" id="A0A9K3KZG0"/>
<feature type="transmembrane region" description="Helical" evidence="3">
    <location>
        <begin position="30"/>
        <end position="51"/>
    </location>
</feature>
<dbReference type="PROSITE" id="PS50222">
    <property type="entry name" value="EF_HAND_2"/>
    <property type="match status" value="4"/>
</dbReference>
<dbReference type="OrthoDB" id="6081786at2759"/>
<keyword evidence="3" id="KW-0472">Membrane</keyword>
<feature type="transmembrane region" description="Helical" evidence="3">
    <location>
        <begin position="421"/>
        <end position="439"/>
    </location>
</feature>
<keyword evidence="2" id="KW-0106">Calcium</keyword>
<dbReference type="EMBL" id="JAGRRH010000017">
    <property type="protein sequence ID" value="KAG7352269.1"/>
    <property type="molecule type" value="Genomic_DNA"/>
</dbReference>
<evidence type="ECO:0000256" key="2">
    <source>
        <dbReference type="ARBA" id="ARBA00022837"/>
    </source>
</evidence>
<feature type="domain" description="EF-hand" evidence="4">
    <location>
        <begin position="628"/>
        <end position="663"/>
    </location>
</feature>
<evidence type="ECO:0000313" key="5">
    <source>
        <dbReference type="EMBL" id="KAG7352269.1"/>
    </source>
</evidence>
<evidence type="ECO:0000259" key="4">
    <source>
        <dbReference type="PROSITE" id="PS50222"/>
    </source>
</evidence>
<evidence type="ECO:0000256" key="3">
    <source>
        <dbReference type="SAM" id="Phobius"/>
    </source>
</evidence>
<keyword evidence="1" id="KW-0677">Repeat</keyword>
<feature type="transmembrane region" description="Helical" evidence="3">
    <location>
        <begin position="285"/>
        <end position="304"/>
    </location>
</feature>
<evidence type="ECO:0000313" key="6">
    <source>
        <dbReference type="Proteomes" id="UP000693970"/>
    </source>
</evidence>
<gene>
    <name evidence="5" type="ORF">IV203_008317</name>
</gene>
<feature type="domain" description="EF-hand" evidence="4">
    <location>
        <begin position="509"/>
        <end position="544"/>
    </location>
</feature>
<feature type="transmembrane region" description="Helical" evidence="3">
    <location>
        <begin position="388"/>
        <end position="409"/>
    </location>
</feature>
<dbReference type="GO" id="GO:0005509">
    <property type="term" value="F:calcium ion binding"/>
    <property type="evidence" value="ECO:0007669"/>
    <property type="project" value="InterPro"/>
</dbReference>
<dbReference type="InterPro" id="IPR050145">
    <property type="entry name" value="Centrin_CML-like"/>
</dbReference>
<reference evidence="5" key="2">
    <citation type="submission" date="2021-04" db="EMBL/GenBank/DDBJ databases">
        <authorList>
            <person name="Podell S."/>
        </authorList>
    </citation>
    <scope>NUCLEOTIDE SEQUENCE</scope>
    <source>
        <strain evidence="5">Hildebrandi</strain>
    </source>
</reference>
<comment type="caution">
    <text evidence="5">The sequence shown here is derived from an EMBL/GenBank/DDBJ whole genome shotgun (WGS) entry which is preliminary data.</text>
</comment>
<feature type="transmembrane region" description="Helical" evidence="3">
    <location>
        <begin position="118"/>
        <end position="138"/>
    </location>
</feature>
<dbReference type="Pfam" id="PF13499">
    <property type="entry name" value="EF-hand_7"/>
    <property type="match status" value="2"/>
</dbReference>
<dbReference type="InterPro" id="IPR018247">
    <property type="entry name" value="EF_Hand_1_Ca_BS"/>
</dbReference>
<evidence type="ECO:0000256" key="1">
    <source>
        <dbReference type="ARBA" id="ARBA00022737"/>
    </source>
</evidence>
<feature type="domain" description="EF-hand" evidence="4">
    <location>
        <begin position="545"/>
        <end position="580"/>
    </location>
</feature>
<feature type="domain" description="EF-hand" evidence="4">
    <location>
        <begin position="592"/>
        <end position="627"/>
    </location>
</feature>
<dbReference type="InterPro" id="IPR002048">
    <property type="entry name" value="EF_hand_dom"/>
</dbReference>
<dbReference type="Proteomes" id="UP000693970">
    <property type="component" value="Unassembled WGS sequence"/>
</dbReference>